<evidence type="ECO:0000313" key="5">
    <source>
        <dbReference type="Proteomes" id="UP000323000"/>
    </source>
</evidence>
<comment type="caution">
    <text evidence="4">The sequence shown here is derived from an EMBL/GenBank/DDBJ whole genome shotgun (WGS) entry which is preliminary data.</text>
</comment>
<dbReference type="PRINTS" id="PR00080">
    <property type="entry name" value="SDRFAMILY"/>
</dbReference>
<dbReference type="InterPro" id="IPR002347">
    <property type="entry name" value="SDR_fam"/>
</dbReference>
<dbReference type="CDD" id="cd05324">
    <property type="entry name" value="carb_red_PTCR-like_SDR_c"/>
    <property type="match status" value="2"/>
</dbReference>
<dbReference type="EMBL" id="VAHF01000004">
    <property type="protein sequence ID" value="TXG62823.1"/>
    <property type="molecule type" value="Genomic_DNA"/>
</dbReference>
<dbReference type="Gene3D" id="3.40.50.720">
    <property type="entry name" value="NAD(P)-binding Rossmann-like Domain"/>
    <property type="match status" value="6"/>
</dbReference>
<dbReference type="Pfam" id="PF00106">
    <property type="entry name" value="adh_short"/>
    <property type="match status" value="5"/>
</dbReference>
<dbReference type="GO" id="GO:0016020">
    <property type="term" value="C:membrane"/>
    <property type="evidence" value="ECO:0007669"/>
    <property type="project" value="TreeGrafter"/>
</dbReference>
<evidence type="ECO:0000313" key="4">
    <source>
        <dbReference type="EMBL" id="TXG62823.1"/>
    </source>
</evidence>
<evidence type="ECO:0000256" key="1">
    <source>
        <dbReference type="ARBA" id="ARBA00006484"/>
    </source>
</evidence>
<keyword evidence="3" id="KW-0560">Oxidoreductase</keyword>
<organism evidence="4 5">
    <name type="scientific">Acer yangbiense</name>
    <dbReference type="NCBI Taxonomy" id="1000413"/>
    <lineage>
        <taxon>Eukaryota</taxon>
        <taxon>Viridiplantae</taxon>
        <taxon>Streptophyta</taxon>
        <taxon>Embryophyta</taxon>
        <taxon>Tracheophyta</taxon>
        <taxon>Spermatophyta</taxon>
        <taxon>Magnoliopsida</taxon>
        <taxon>eudicotyledons</taxon>
        <taxon>Gunneridae</taxon>
        <taxon>Pentapetalae</taxon>
        <taxon>rosids</taxon>
        <taxon>malvids</taxon>
        <taxon>Sapindales</taxon>
        <taxon>Sapindaceae</taxon>
        <taxon>Hippocastanoideae</taxon>
        <taxon>Acereae</taxon>
        <taxon>Acer</taxon>
    </lineage>
</organism>
<dbReference type="SUPFAM" id="SSF51735">
    <property type="entry name" value="NAD(P)-binding Rossmann-fold domains"/>
    <property type="match status" value="5"/>
</dbReference>
<dbReference type="PANTHER" id="PTHR43490:SF98">
    <property type="entry name" value="OS02G0640600 PROTEIN"/>
    <property type="match status" value="1"/>
</dbReference>
<proteinExistence type="inferred from homology"/>
<gene>
    <name evidence="4" type="ORF">EZV62_009817</name>
</gene>
<sequence length="1293" mass="141424">MEEASTFLEAKRYAVVTGGNKGIGFEICKQLALKEITVVLTARDAKRGLDSVEKLIKECGFYSDILVFHQLDVTDSASVASLADFIKTKFGKLDILVNNAGILGAMGNADAFLRAVQITGDWPEGEHVNWKELVTQTFETAEECLNTNYYGAKRMVEALAPLLQLSDSARIVNISSFLGLLERIPNEKVKGALSNVESLTEEKIDEILNKLLKDVKEGSVEKEGFVKTDINCNAGPLTVAQGADGPVKLALLPYGGSSGLLFRKDQVYAVVTGSNKGIGFETVRQLASNGIMVVLTSRDEKRGLEAVEKLKADGLSDTVVFHQLDVADPASVASLVDFIRNQFGKLDILVNNAGIGGLILDSDAFTKFTQLADGGFPLGEEAWSEIAIPTVEGTQECLNINYYGAKRMVDGLLPLLQLSVSPKIVNVSSFLGSLKHIPNEGVREVLNDVESLTEEKVDELLNKFSKDFKEGSLEKEGWPTYISAYILSKACLNAYTRILAKKYPNFMINSVCPGFVKTDITCNNGLFTAIEGAQNPVRYAVVTGSNKGIGFEIVRQLASNGIKVVLTSRDEKRGLEAVEKLKLDEYGLSSDKIIFHQLDVSDPASISSLADFIKNQFGKLDILVNNAGIAGVILDADAYTRATKLAGGDFPDGEDYWNEIETPSIEGAKECLNTNYYGAKRMVEAFVPLLRLSDSARIVNVSSLKGLLKYIPNESIRQALDDVESLTEERVDKLSDKYLQDFEEGLLEKEGWSSYLSAYTVSKALLNAYTRILARKYTDFLVNCVCPGFAKTDITCDNGVYTAAEGAQGPVRLALLLEGRGGPSDYRASNPSSKSMAELTKRYAVVTGANKGIGHETVRQLALNGVVVVLTARNEKRGLEAVEKLKEESGLSDVRFFIKLMWLILTVLLLWLSSSKPSLENLISWVLDDAENLTEERVDEVLSEFLQDFKEGSLETKGWPHFLSAYSVTKVVLAKNYPNFCINCVCPGYVKTDINRNNPVRSKKVLLVQYAVVTGANKGIGLEICRQLASNGFTVVLTARDEKRGVEAVQKLKESGFDNVVFHQLDVADPASIQSLVDFITSQFGKLDILVNNAGISGVDVQDPDAIAAAVKDGQPIKWSEIIIQTYELAEKGLQTNYYGAKRMCEAFIPLLQLSDSPRIVNVSSSTGLLKNVTNEWAKGVLSDADNVTGEKIDEVLKEYLKDFKEGSNDWSFNMSAYILSKAAMNAYTRILAKKYPNFCINSVCPGYVKTDLNFNNGVLSVEEGAESAVRLALLPNGGPSGLFFSRKEESPF</sequence>
<evidence type="ECO:0000256" key="2">
    <source>
        <dbReference type="ARBA" id="ARBA00022857"/>
    </source>
</evidence>
<evidence type="ECO:0000256" key="3">
    <source>
        <dbReference type="ARBA" id="ARBA00023002"/>
    </source>
</evidence>
<dbReference type="InterPro" id="IPR045313">
    <property type="entry name" value="CBR1-like"/>
</dbReference>
<keyword evidence="5" id="KW-1185">Reference proteome</keyword>
<accession>A0A5C7HZZ2</accession>
<dbReference type="PRINTS" id="PR00081">
    <property type="entry name" value="GDHRDH"/>
</dbReference>
<dbReference type="PANTHER" id="PTHR43490">
    <property type="entry name" value="(+)-NEOMENTHOL DEHYDROGENASE"/>
    <property type="match status" value="1"/>
</dbReference>
<keyword evidence="2" id="KW-0521">NADP</keyword>
<dbReference type="FunFam" id="3.40.50.720:FF:000312">
    <property type="entry name" value="(+)-neomenthol dehydrogenase"/>
    <property type="match status" value="1"/>
</dbReference>
<dbReference type="GO" id="GO:0016616">
    <property type="term" value="F:oxidoreductase activity, acting on the CH-OH group of donors, NAD or NADP as acceptor"/>
    <property type="evidence" value="ECO:0007669"/>
    <property type="project" value="InterPro"/>
</dbReference>
<comment type="similarity">
    <text evidence="1">Belongs to the short-chain dehydrogenases/reductases (SDR) family.</text>
</comment>
<protein>
    <submittedName>
        <fullName evidence="4">Uncharacterized protein</fullName>
    </submittedName>
</protein>
<reference evidence="5" key="1">
    <citation type="journal article" date="2019" name="Gigascience">
        <title>De novo genome assembly of the endangered Acer yangbiense, a plant species with extremely small populations endemic to Yunnan Province, China.</title>
        <authorList>
            <person name="Yang J."/>
            <person name="Wariss H.M."/>
            <person name="Tao L."/>
            <person name="Zhang R."/>
            <person name="Yun Q."/>
            <person name="Hollingsworth P."/>
            <person name="Dao Z."/>
            <person name="Luo G."/>
            <person name="Guo H."/>
            <person name="Ma Y."/>
            <person name="Sun W."/>
        </authorList>
    </citation>
    <scope>NUCLEOTIDE SEQUENCE [LARGE SCALE GENOMIC DNA]</scope>
    <source>
        <strain evidence="5">cv. Malutang</strain>
    </source>
</reference>
<dbReference type="InterPro" id="IPR036291">
    <property type="entry name" value="NAD(P)-bd_dom_sf"/>
</dbReference>
<dbReference type="OrthoDB" id="1933717at2759"/>
<dbReference type="Proteomes" id="UP000323000">
    <property type="component" value="Chromosome 4"/>
</dbReference>
<name>A0A5C7HZZ2_9ROSI</name>